<feature type="compositionally biased region" description="Basic and acidic residues" evidence="1">
    <location>
        <begin position="32"/>
        <end position="45"/>
    </location>
</feature>
<gene>
    <name evidence="2" type="ORF">BS47DRAFT_565450</name>
</gene>
<reference evidence="2" key="1">
    <citation type="journal article" date="2020" name="Nat. Commun.">
        <title>Large-scale genome sequencing of mycorrhizal fungi provides insights into the early evolution of symbiotic traits.</title>
        <authorList>
            <person name="Miyauchi S."/>
            <person name="Kiss E."/>
            <person name="Kuo A."/>
            <person name="Drula E."/>
            <person name="Kohler A."/>
            <person name="Sanchez-Garcia M."/>
            <person name="Morin E."/>
            <person name="Andreopoulos B."/>
            <person name="Barry K.W."/>
            <person name="Bonito G."/>
            <person name="Buee M."/>
            <person name="Carver A."/>
            <person name="Chen C."/>
            <person name="Cichocki N."/>
            <person name="Clum A."/>
            <person name="Culley D."/>
            <person name="Crous P.W."/>
            <person name="Fauchery L."/>
            <person name="Girlanda M."/>
            <person name="Hayes R.D."/>
            <person name="Keri Z."/>
            <person name="LaButti K."/>
            <person name="Lipzen A."/>
            <person name="Lombard V."/>
            <person name="Magnuson J."/>
            <person name="Maillard F."/>
            <person name="Murat C."/>
            <person name="Nolan M."/>
            <person name="Ohm R.A."/>
            <person name="Pangilinan J."/>
            <person name="Pereira M.F."/>
            <person name="Perotto S."/>
            <person name="Peter M."/>
            <person name="Pfister S."/>
            <person name="Riley R."/>
            <person name="Sitrit Y."/>
            <person name="Stielow J.B."/>
            <person name="Szollosi G."/>
            <person name="Zifcakova L."/>
            <person name="Stursova M."/>
            <person name="Spatafora J.W."/>
            <person name="Tedersoo L."/>
            <person name="Vaario L.M."/>
            <person name="Yamada A."/>
            <person name="Yan M."/>
            <person name="Wang P."/>
            <person name="Xu J."/>
            <person name="Bruns T."/>
            <person name="Baldrian P."/>
            <person name="Vilgalys R."/>
            <person name="Dunand C."/>
            <person name="Henrissat B."/>
            <person name="Grigoriev I.V."/>
            <person name="Hibbett D."/>
            <person name="Nagy L.G."/>
            <person name="Martin F.M."/>
        </authorList>
    </citation>
    <scope>NUCLEOTIDE SEQUENCE</scope>
    <source>
        <strain evidence="2">UP504</strain>
    </source>
</reference>
<keyword evidence="3" id="KW-1185">Reference proteome</keyword>
<protein>
    <submittedName>
        <fullName evidence="2">Uncharacterized protein</fullName>
    </submittedName>
</protein>
<accession>A0A9P6B680</accession>
<evidence type="ECO:0000313" key="3">
    <source>
        <dbReference type="Proteomes" id="UP000886523"/>
    </source>
</evidence>
<dbReference type="AlphaFoldDB" id="A0A9P6B680"/>
<comment type="caution">
    <text evidence="2">The sequence shown here is derived from an EMBL/GenBank/DDBJ whole genome shotgun (WGS) entry which is preliminary data.</text>
</comment>
<feature type="region of interest" description="Disordered" evidence="1">
    <location>
        <begin position="23"/>
        <end position="45"/>
    </location>
</feature>
<evidence type="ECO:0000313" key="2">
    <source>
        <dbReference type="EMBL" id="KAF9517051.1"/>
    </source>
</evidence>
<evidence type="ECO:0000256" key="1">
    <source>
        <dbReference type="SAM" id="MobiDB-lite"/>
    </source>
</evidence>
<sequence>MAPPMLIRWARAFKNAFGTKKAEASDASNLESRARLDHKSHPITPRPDRLLIQRCYSFTLCSGESPYSRS</sequence>
<proteinExistence type="predicted"/>
<name>A0A9P6B680_9AGAM</name>
<organism evidence="2 3">
    <name type="scientific">Hydnum rufescens UP504</name>
    <dbReference type="NCBI Taxonomy" id="1448309"/>
    <lineage>
        <taxon>Eukaryota</taxon>
        <taxon>Fungi</taxon>
        <taxon>Dikarya</taxon>
        <taxon>Basidiomycota</taxon>
        <taxon>Agaricomycotina</taxon>
        <taxon>Agaricomycetes</taxon>
        <taxon>Cantharellales</taxon>
        <taxon>Hydnaceae</taxon>
        <taxon>Hydnum</taxon>
    </lineage>
</organism>
<dbReference type="Proteomes" id="UP000886523">
    <property type="component" value="Unassembled WGS sequence"/>
</dbReference>
<dbReference type="EMBL" id="MU128934">
    <property type="protein sequence ID" value="KAF9517051.1"/>
    <property type="molecule type" value="Genomic_DNA"/>
</dbReference>